<accession>A0ABS9XFR8</accession>
<keyword evidence="2" id="KW-1185">Reference proteome</keyword>
<dbReference type="GO" id="GO:0005524">
    <property type="term" value="F:ATP binding"/>
    <property type="evidence" value="ECO:0007669"/>
    <property type="project" value="UniProtKB-KW"/>
</dbReference>
<dbReference type="Proteomes" id="UP001165270">
    <property type="component" value="Unassembled WGS sequence"/>
</dbReference>
<comment type="caution">
    <text evidence="1">The sequence shown here is derived from an EMBL/GenBank/DDBJ whole genome shotgun (WGS) entry which is preliminary data.</text>
</comment>
<dbReference type="EMBL" id="JALDAX010000004">
    <property type="protein sequence ID" value="MCI3240890.1"/>
    <property type="molecule type" value="Genomic_DNA"/>
</dbReference>
<reference evidence="1" key="1">
    <citation type="submission" date="2022-03" db="EMBL/GenBank/DDBJ databases">
        <title>Streptomyces 7R015 and 7R016 isolated from Barleria lupulina in Thailand.</title>
        <authorList>
            <person name="Kanchanasin P."/>
            <person name="Phongsopitanun W."/>
            <person name="Tanasupawat S."/>
        </authorList>
    </citation>
    <scope>NUCLEOTIDE SEQUENCE</scope>
    <source>
        <strain evidence="1">7R016</strain>
    </source>
</reference>
<keyword evidence="1" id="KW-0067">ATP-binding</keyword>
<sequence>MGSNHSGDRISQKATARGQASINQVGGDQYFIVWKPAGGTAPAPRSLSTWSDYADRLGRSVPGMSEPLVGRDAELAELRAALTDEERASRIIVVEGAGGVGKTRLAIEAAKSVPAVLVAPTGVALPPEVFAQVPVDSPLVIIVDDADRSPDLTGLSALVNDSRFERVRLIMTMRPGRRTSTLRRCGLEHAVGTATEIRVLDRAAIDAIITGRGIENLAFRLSVIDLAQGNPLIAHVACEAALSSGKFDWTDAASLLRAMADDRLPSDESNDQHRAAAVALALLGSAASENDLAPLASAVSTLPSEPHRLSTLLDDLADAGLADAPPYTLRPALLGPVLLAEALHPQARVRLDTSTALQQLLNSAGFDQSGTINTGPVRGLHLELAATRLGPQLNALALAARNRADAATSTQLTRLALGILPADADLGEWAAVVGLASEIAPASPGIVATLYERLVEQWPAPPSQRRGSVDSEAHRRHELLRLGQRFAGLVQGLGLDSMPSPVSILLDVAWLAEPYLPPEGFGRGDDILRPIGQWCSASPHTFSVDLLFERRREVHRAVAQWYRDRTLYPPQGLVPSEAATRTPATIARVLLAALKPLLSVTLESTTVGSPSSANVLTLHALPLPDRPESAAGLHDALTLLEPLLDEPVLREPENLSVLHTVVGLPGQLRGEGARPLPGASSPLPAHAVAALDAAASTFTRRIADRWTSLPLSVRRSAAQSVLGPEPRPNSLADVAAIGDPVASAALTDTALADLLVLQPLNTDTPWREAIDQQHRAAEELGARMPTEEALALLDETGPGVVGTSVTVLPVFARAVGAAAADPEPVLDRLGQSSVAGEGELLAGLAQRHSTVVWAWIDAHATDPRLADAALNVVDEHPAHEAQFLAAIMEAATADQTTSDETALRLTTSLTWHLVRCKQQPAERLSLLTTLGTRCPAAALPTAVQAIGYVLTDARTNDFSPDDISCSQVAEVLRRRFQEAHADSGSIDFDEKTAYGAAVIGSTLPDAFAVVASEQLVAKDGRWGVPLAWKRSLSRLTPPAREQLAIAFHERMEQARREAPLSDRIEMSAAETMTVLGEATALWTELLRQWAAGSQPERQRAAAAIQHSWQDPAWAEVVSAILSAGVNAASRDGLLTGIIYPDITRNLSDAVQNRRDAVTPLLTDTSPAVRSFAADVLGSLDALEEKDRRQEAEEERGYRD</sequence>
<proteinExistence type="predicted"/>
<keyword evidence="1" id="KW-0547">Nucleotide-binding</keyword>
<evidence type="ECO:0000313" key="2">
    <source>
        <dbReference type="Proteomes" id="UP001165270"/>
    </source>
</evidence>
<protein>
    <submittedName>
        <fullName evidence="1">ATP-binding protein</fullName>
    </submittedName>
</protein>
<evidence type="ECO:0000313" key="1">
    <source>
        <dbReference type="EMBL" id="MCI3240890.1"/>
    </source>
</evidence>
<dbReference type="SUPFAM" id="SSF52540">
    <property type="entry name" value="P-loop containing nucleoside triphosphate hydrolases"/>
    <property type="match status" value="1"/>
</dbReference>
<dbReference type="Gene3D" id="3.40.50.300">
    <property type="entry name" value="P-loop containing nucleotide triphosphate hydrolases"/>
    <property type="match status" value="1"/>
</dbReference>
<dbReference type="RefSeq" id="WP_242709758.1">
    <property type="nucleotide sequence ID" value="NZ_JALDAX010000004.1"/>
</dbReference>
<organism evidence="1 2">
    <name type="scientific">Streptomyces spinosisporus</name>
    <dbReference type="NCBI Taxonomy" id="2927582"/>
    <lineage>
        <taxon>Bacteria</taxon>
        <taxon>Bacillati</taxon>
        <taxon>Actinomycetota</taxon>
        <taxon>Actinomycetes</taxon>
        <taxon>Kitasatosporales</taxon>
        <taxon>Streptomycetaceae</taxon>
        <taxon>Streptomyces</taxon>
    </lineage>
</organism>
<gene>
    <name evidence="1" type="ORF">MQN93_14300</name>
</gene>
<name>A0ABS9XFR8_9ACTN</name>
<dbReference type="InterPro" id="IPR027417">
    <property type="entry name" value="P-loop_NTPase"/>
</dbReference>